<proteinExistence type="predicted"/>
<accession>A0A915ZQP3</accession>
<sequence length="544" mass="61907">MDEETNIYRFWIERNKTYCNEHDLRNKYSQSKKLAIYDHFIEKYIVFESLNAFWEMLDNTPKEYCCFSEVVFKDMPQAPVIEIGFSSETRYPGTQIVGILRTILDTVLELFCTDYQDIVRVPSSLDDMTVMDEIVQNDGTWSYFFHIHTPAFYFPSHSYCVEFLERLYTSLPFNIRPMVSRPSSHPYQLVGIFGSFSLSIHDPKRISPYSQFLGTRTSVERYNLFVTRFSVTQDPASSVPLKLKCLGSAFQETSEEEWEAPQIRSHKCITLPDDVSTSPFIQQNNTATNSDAILGEAYKADSSDNVSMSSVHQLSHTMEDKKCENAPVTCVDHIAIGDDLVRGEIPEGYCEALCNTTECIIRIQGDGFGNSNETKPVNTDMSSIHSSHSASVIFISASSIDRIVSHTDPQYLATYAVLNYIVLLFAIYRKIRNNGGSEVVKRRIIQCHTKCSLGTPSESTSYPLGRCPEFIGPRKPAANYSRGTPFRIKKPVDKNKSRLYQKCSGKAHELRNCFYQSTGQVRYSAQRYVLNTSRTEESPKTLCS</sequence>
<reference evidence="1" key="1">
    <citation type="submission" date="2020-05" db="EMBL/GenBank/DDBJ databases">
        <authorList>
            <person name="Rincon C."/>
            <person name="Sanders R I."/>
            <person name="Robbins C."/>
            <person name="Chaturvedi A."/>
        </authorList>
    </citation>
    <scope>NUCLEOTIDE SEQUENCE</scope>
    <source>
        <strain evidence="1">CHB12</strain>
    </source>
</reference>
<gene>
    <name evidence="1" type="ORF">CHRIB12_LOCUS18414</name>
</gene>
<dbReference type="OrthoDB" id="2304414at2759"/>
<organism evidence="1 2">
    <name type="scientific">Rhizophagus irregularis</name>
    <dbReference type="NCBI Taxonomy" id="588596"/>
    <lineage>
        <taxon>Eukaryota</taxon>
        <taxon>Fungi</taxon>
        <taxon>Fungi incertae sedis</taxon>
        <taxon>Mucoromycota</taxon>
        <taxon>Glomeromycotina</taxon>
        <taxon>Glomeromycetes</taxon>
        <taxon>Glomerales</taxon>
        <taxon>Glomeraceae</taxon>
        <taxon>Rhizophagus</taxon>
    </lineage>
</organism>
<protein>
    <submittedName>
        <fullName evidence="1">Uncharacterized protein</fullName>
    </submittedName>
</protein>
<comment type="caution">
    <text evidence="1">The sequence shown here is derived from an EMBL/GenBank/DDBJ whole genome shotgun (WGS) entry which is preliminary data.</text>
</comment>
<name>A0A915ZQP3_9GLOM</name>
<dbReference type="VEuPathDB" id="FungiDB:RhiirFUN_025391"/>
<dbReference type="Proteomes" id="UP000684084">
    <property type="component" value="Unassembled WGS sequence"/>
</dbReference>
<dbReference type="EMBL" id="CAGKOT010000048">
    <property type="protein sequence ID" value="CAB5383424.1"/>
    <property type="molecule type" value="Genomic_DNA"/>
</dbReference>
<evidence type="ECO:0000313" key="1">
    <source>
        <dbReference type="EMBL" id="CAB5383424.1"/>
    </source>
</evidence>
<dbReference type="AlphaFoldDB" id="A0A915ZQP3"/>
<evidence type="ECO:0000313" key="2">
    <source>
        <dbReference type="Proteomes" id="UP000684084"/>
    </source>
</evidence>